<organism evidence="1 2">
    <name type="scientific">Camellia lanceoleosa</name>
    <dbReference type="NCBI Taxonomy" id="1840588"/>
    <lineage>
        <taxon>Eukaryota</taxon>
        <taxon>Viridiplantae</taxon>
        <taxon>Streptophyta</taxon>
        <taxon>Embryophyta</taxon>
        <taxon>Tracheophyta</taxon>
        <taxon>Spermatophyta</taxon>
        <taxon>Magnoliopsida</taxon>
        <taxon>eudicotyledons</taxon>
        <taxon>Gunneridae</taxon>
        <taxon>Pentapetalae</taxon>
        <taxon>asterids</taxon>
        <taxon>Ericales</taxon>
        <taxon>Theaceae</taxon>
        <taxon>Camellia</taxon>
    </lineage>
</organism>
<name>A0ACC0IU29_9ERIC</name>
<evidence type="ECO:0000313" key="1">
    <source>
        <dbReference type="EMBL" id="KAI8029140.1"/>
    </source>
</evidence>
<evidence type="ECO:0000313" key="2">
    <source>
        <dbReference type="Proteomes" id="UP001060215"/>
    </source>
</evidence>
<keyword evidence="2" id="KW-1185">Reference proteome</keyword>
<gene>
    <name evidence="1" type="ORF">LOK49_LG01G01072</name>
</gene>
<proteinExistence type="predicted"/>
<reference evidence="1 2" key="1">
    <citation type="journal article" date="2022" name="Plant J.">
        <title>Chromosome-level genome of Camellia lanceoleosa provides a valuable resource for understanding genome evolution and self-incompatibility.</title>
        <authorList>
            <person name="Gong W."/>
            <person name="Xiao S."/>
            <person name="Wang L."/>
            <person name="Liao Z."/>
            <person name="Chang Y."/>
            <person name="Mo W."/>
            <person name="Hu G."/>
            <person name="Li W."/>
            <person name="Zhao G."/>
            <person name="Zhu H."/>
            <person name="Hu X."/>
            <person name="Ji K."/>
            <person name="Xiang X."/>
            <person name="Song Q."/>
            <person name="Yuan D."/>
            <person name="Jin S."/>
            <person name="Zhang L."/>
        </authorList>
    </citation>
    <scope>NUCLEOTIDE SEQUENCE [LARGE SCALE GENOMIC DNA]</scope>
    <source>
        <strain evidence="1">SQ_2022a</strain>
    </source>
</reference>
<comment type="caution">
    <text evidence="1">The sequence shown here is derived from an EMBL/GenBank/DDBJ whole genome shotgun (WGS) entry which is preliminary data.</text>
</comment>
<dbReference type="Proteomes" id="UP001060215">
    <property type="component" value="Chromosome 1"/>
</dbReference>
<dbReference type="EMBL" id="CM045758">
    <property type="protein sequence ID" value="KAI8029140.1"/>
    <property type="molecule type" value="Genomic_DNA"/>
</dbReference>
<protein>
    <submittedName>
        <fullName evidence="1">Uncharacterized protein</fullName>
    </submittedName>
</protein>
<accession>A0ACC0IU29</accession>
<sequence>MDPQEGNSASVVRNGQINAWVRETIGEMEMTTSMIWVEVARVANEYAYVDRTPFHTSALTGRLWMEEMLTVTAKLRLLECHVDSKFHLLQKKTDFRCSGGSVVLLDRTVHRPWHFRETSTSSAGQPCSSLPDGSLFCIPRSSSNLDVLNYSIVN</sequence>